<dbReference type="Gene3D" id="3.30.9.10">
    <property type="entry name" value="D-Amino Acid Oxidase, subunit A, domain 2"/>
    <property type="match status" value="1"/>
</dbReference>
<dbReference type="eggNOG" id="COG0665">
    <property type="taxonomic scope" value="Bacteria"/>
</dbReference>
<dbReference type="HOGENOM" id="CLU_007884_4_1_0"/>
<gene>
    <name evidence="3" type="ordered locus">Rcas_1073</name>
</gene>
<dbReference type="SUPFAM" id="SSF51905">
    <property type="entry name" value="FAD/NAD(P)-binding domain"/>
    <property type="match status" value="1"/>
</dbReference>
<evidence type="ECO:0000256" key="1">
    <source>
        <dbReference type="ARBA" id="ARBA00023002"/>
    </source>
</evidence>
<dbReference type="OrthoDB" id="9794226at2"/>
<proteinExistence type="predicted"/>
<keyword evidence="1" id="KW-0560">Oxidoreductase</keyword>
<dbReference type="Gene3D" id="3.50.50.60">
    <property type="entry name" value="FAD/NAD(P)-binding domain"/>
    <property type="match status" value="1"/>
</dbReference>
<evidence type="ECO:0000313" key="3">
    <source>
        <dbReference type="EMBL" id="ABU57174.1"/>
    </source>
</evidence>
<dbReference type="GO" id="GO:0016491">
    <property type="term" value="F:oxidoreductase activity"/>
    <property type="evidence" value="ECO:0007669"/>
    <property type="project" value="UniProtKB-KW"/>
</dbReference>
<dbReference type="AlphaFoldDB" id="A7NI74"/>
<keyword evidence="4" id="KW-1185">Reference proteome</keyword>
<dbReference type="SUPFAM" id="SSF54373">
    <property type="entry name" value="FAD-linked reductases, C-terminal domain"/>
    <property type="match status" value="1"/>
</dbReference>
<dbReference type="Pfam" id="PF01266">
    <property type="entry name" value="DAO"/>
    <property type="match status" value="1"/>
</dbReference>
<dbReference type="RefSeq" id="WP_012119604.1">
    <property type="nucleotide sequence ID" value="NC_009767.1"/>
</dbReference>
<dbReference type="GO" id="GO:0005737">
    <property type="term" value="C:cytoplasm"/>
    <property type="evidence" value="ECO:0007669"/>
    <property type="project" value="TreeGrafter"/>
</dbReference>
<feature type="domain" description="FAD dependent oxidoreductase" evidence="2">
    <location>
        <begin position="7"/>
        <end position="354"/>
    </location>
</feature>
<dbReference type="InterPro" id="IPR036188">
    <property type="entry name" value="FAD/NAD-bd_sf"/>
</dbReference>
<evidence type="ECO:0000259" key="2">
    <source>
        <dbReference type="Pfam" id="PF01266"/>
    </source>
</evidence>
<accession>A7NI74</accession>
<dbReference type="InterPro" id="IPR006076">
    <property type="entry name" value="FAD-dep_OxRdtase"/>
</dbReference>
<sequence length="385" mass="41897">MPPQTADVVIIGAGIIGASIAYHLAVRGCTNVVILEKEETEISGSTARSAAGVRHQFSTEVNIRLSLYSIERLKHFTDEVGGHSGLQQIGYLFLIDNQTDWETYRANVALQRSLGVRVELLSPEEAGRFIPGMRTDDLIGATFGPDDGFCDPHGIAIGYLNRARELGVALERATPAIGIRVVGDHVAGVETPTGVINCPIVVNAAGPWAGEVGMLAGLEIPVRPYRRCIYVTEPFPAIPGPIPLTIDVGTGFYMRKEHENVLFGKSNYAEPPGYNLAVDWEWLDTVLEAGLRRFPILERAGLAEKLCWAGAYEITPDHMPILGKHPELEGYVDASGFSGHGIMHAPATGLLIAEEILDGRAHTIDIDPLRINRFRGVLRRELNVI</sequence>
<dbReference type="PANTHER" id="PTHR13847">
    <property type="entry name" value="SARCOSINE DEHYDROGENASE-RELATED"/>
    <property type="match status" value="1"/>
</dbReference>
<evidence type="ECO:0000313" key="4">
    <source>
        <dbReference type="Proteomes" id="UP000000263"/>
    </source>
</evidence>
<dbReference type="STRING" id="383372.Rcas_1073"/>
<organism evidence="3 4">
    <name type="scientific">Roseiflexus castenholzii (strain DSM 13941 / HLO8)</name>
    <dbReference type="NCBI Taxonomy" id="383372"/>
    <lineage>
        <taxon>Bacteria</taxon>
        <taxon>Bacillati</taxon>
        <taxon>Chloroflexota</taxon>
        <taxon>Chloroflexia</taxon>
        <taxon>Chloroflexales</taxon>
        <taxon>Roseiflexineae</taxon>
        <taxon>Roseiflexaceae</taxon>
        <taxon>Roseiflexus</taxon>
    </lineage>
</organism>
<dbReference type="PANTHER" id="PTHR13847:SF287">
    <property type="entry name" value="FAD-DEPENDENT OXIDOREDUCTASE DOMAIN-CONTAINING PROTEIN 1"/>
    <property type="match status" value="1"/>
</dbReference>
<dbReference type="EMBL" id="CP000804">
    <property type="protein sequence ID" value="ABU57174.1"/>
    <property type="molecule type" value="Genomic_DNA"/>
</dbReference>
<dbReference type="Proteomes" id="UP000000263">
    <property type="component" value="Chromosome"/>
</dbReference>
<protein>
    <submittedName>
        <fullName evidence="3">FAD dependent oxidoreductase</fullName>
    </submittedName>
</protein>
<reference evidence="3 4" key="1">
    <citation type="submission" date="2007-08" db="EMBL/GenBank/DDBJ databases">
        <title>Complete sequence of Roseiflexus castenholzii DSM 13941.</title>
        <authorList>
            <consortium name="US DOE Joint Genome Institute"/>
            <person name="Copeland A."/>
            <person name="Lucas S."/>
            <person name="Lapidus A."/>
            <person name="Barry K."/>
            <person name="Glavina del Rio T."/>
            <person name="Dalin E."/>
            <person name="Tice H."/>
            <person name="Pitluck S."/>
            <person name="Thompson L.S."/>
            <person name="Brettin T."/>
            <person name="Bruce D."/>
            <person name="Detter J.C."/>
            <person name="Han C."/>
            <person name="Tapia R."/>
            <person name="Schmutz J."/>
            <person name="Larimer F."/>
            <person name="Land M."/>
            <person name="Hauser L."/>
            <person name="Kyrpides N."/>
            <person name="Mikhailova N."/>
            <person name="Bryant D.A."/>
            <person name="Hanada S."/>
            <person name="Tsukatani Y."/>
            <person name="Richardson P."/>
        </authorList>
    </citation>
    <scope>NUCLEOTIDE SEQUENCE [LARGE SCALE GENOMIC DNA]</scope>
    <source>
        <strain evidence="4">DSM 13941 / HLO8</strain>
    </source>
</reference>
<dbReference type="KEGG" id="rca:Rcas_1073"/>
<name>A7NI74_ROSCS</name>